<organism evidence="1 2">
    <name type="scientific">Gossypium trilobum</name>
    <dbReference type="NCBI Taxonomy" id="34281"/>
    <lineage>
        <taxon>Eukaryota</taxon>
        <taxon>Viridiplantae</taxon>
        <taxon>Streptophyta</taxon>
        <taxon>Embryophyta</taxon>
        <taxon>Tracheophyta</taxon>
        <taxon>Spermatophyta</taxon>
        <taxon>Magnoliopsida</taxon>
        <taxon>eudicotyledons</taxon>
        <taxon>Gunneridae</taxon>
        <taxon>Pentapetalae</taxon>
        <taxon>rosids</taxon>
        <taxon>malvids</taxon>
        <taxon>Malvales</taxon>
        <taxon>Malvaceae</taxon>
        <taxon>Malvoideae</taxon>
        <taxon>Gossypium</taxon>
    </lineage>
</organism>
<comment type="caution">
    <text evidence="1">The sequence shown here is derived from an EMBL/GenBank/DDBJ whole genome shotgun (WGS) entry which is preliminary data.</text>
</comment>
<name>A0A7J9F724_9ROSI</name>
<gene>
    <name evidence="1" type="ORF">Gotri_004492</name>
</gene>
<reference evidence="1 2" key="1">
    <citation type="journal article" date="2019" name="Genome Biol. Evol.">
        <title>Insights into the evolution of the New World diploid cottons (Gossypium, subgenus Houzingenia) based on genome sequencing.</title>
        <authorList>
            <person name="Grover C.E."/>
            <person name="Arick M.A. 2nd"/>
            <person name="Thrash A."/>
            <person name="Conover J.L."/>
            <person name="Sanders W.S."/>
            <person name="Peterson D.G."/>
            <person name="Frelichowski J.E."/>
            <person name="Scheffler J.A."/>
            <person name="Scheffler B.E."/>
            <person name="Wendel J.F."/>
        </authorList>
    </citation>
    <scope>NUCLEOTIDE SEQUENCE [LARGE SCALE GENOMIC DNA]</scope>
    <source>
        <strain evidence="1">8</strain>
        <tissue evidence="1">Leaf</tissue>
    </source>
</reference>
<accession>A0A7J9F724</accession>
<evidence type="ECO:0000313" key="2">
    <source>
        <dbReference type="Proteomes" id="UP000593568"/>
    </source>
</evidence>
<proteinExistence type="predicted"/>
<feature type="non-terminal residue" evidence="1">
    <location>
        <position position="38"/>
    </location>
</feature>
<dbReference type="EMBL" id="JABEZW010000011">
    <property type="protein sequence ID" value="MBA0780385.1"/>
    <property type="molecule type" value="Genomic_DNA"/>
</dbReference>
<keyword evidence="2" id="KW-1185">Reference proteome</keyword>
<dbReference type="AlphaFoldDB" id="A0A7J9F724"/>
<sequence length="38" mass="4418">MWLPGLPYRFYNKKLLRFIAGTLGKVVKVDYNTTTGKK</sequence>
<protein>
    <submittedName>
        <fullName evidence="1">Uncharacterized protein</fullName>
    </submittedName>
</protein>
<evidence type="ECO:0000313" key="1">
    <source>
        <dbReference type="EMBL" id="MBA0780385.1"/>
    </source>
</evidence>
<dbReference type="Proteomes" id="UP000593568">
    <property type="component" value="Unassembled WGS sequence"/>
</dbReference>